<feature type="compositionally biased region" description="Polar residues" evidence="1">
    <location>
        <begin position="23"/>
        <end position="43"/>
    </location>
</feature>
<proteinExistence type="predicted"/>
<comment type="caution">
    <text evidence="2">The sequence shown here is derived from an EMBL/GenBank/DDBJ whole genome shotgun (WGS) entry which is preliminary data.</text>
</comment>
<accession>A0A3S5FDU1</accession>
<name>A0A3S5FDU1_9PLAT</name>
<evidence type="ECO:0000256" key="1">
    <source>
        <dbReference type="SAM" id="MobiDB-lite"/>
    </source>
</evidence>
<sequence>MCTLENEFRRLSRASLLLPLNSATSCSPISDNHGSLKQDTPPESSCKPDFDVSALMRAKQTAFLLPTLDILEQLSQLTLAVPAETHHESWFQHTFTTVTY</sequence>
<gene>
    <name evidence="2" type="ORF">PXEA_LOCUS14489</name>
</gene>
<keyword evidence="3" id="KW-1185">Reference proteome</keyword>
<reference evidence="2" key="1">
    <citation type="submission" date="2018-11" db="EMBL/GenBank/DDBJ databases">
        <authorList>
            <consortium name="Pathogen Informatics"/>
        </authorList>
    </citation>
    <scope>NUCLEOTIDE SEQUENCE</scope>
</reference>
<feature type="region of interest" description="Disordered" evidence="1">
    <location>
        <begin position="22"/>
        <end position="45"/>
    </location>
</feature>
<protein>
    <submittedName>
        <fullName evidence="2">Uncharacterized protein</fullName>
    </submittedName>
</protein>
<dbReference type="EMBL" id="CAAALY010049311">
    <property type="protein sequence ID" value="VEL21049.1"/>
    <property type="molecule type" value="Genomic_DNA"/>
</dbReference>
<evidence type="ECO:0000313" key="3">
    <source>
        <dbReference type="Proteomes" id="UP000784294"/>
    </source>
</evidence>
<dbReference type="AlphaFoldDB" id="A0A3S5FDU1"/>
<organism evidence="2 3">
    <name type="scientific">Protopolystoma xenopodis</name>
    <dbReference type="NCBI Taxonomy" id="117903"/>
    <lineage>
        <taxon>Eukaryota</taxon>
        <taxon>Metazoa</taxon>
        <taxon>Spiralia</taxon>
        <taxon>Lophotrochozoa</taxon>
        <taxon>Platyhelminthes</taxon>
        <taxon>Monogenea</taxon>
        <taxon>Polyopisthocotylea</taxon>
        <taxon>Polystomatidea</taxon>
        <taxon>Polystomatidae</taxon>
        <taxon>Protopolystoma</taxon>
    </lineage>
</organism>
<evidence type="ECO:0000313" key="2">
    <source>
        <dbReference type="EMBL" id="VEL21049.1"/>
    </source>
</evidence>
<dbReference type="Proteomes" id="UP000784294">
    <property type="component" value="Unassembled WGS sequence"/>
</dbReference>